<comment type="similarity">
    <text evidence="2 7">Belongs to the CopC family.</text>
</comment>
<keyword evidence="5 7" id="KW-0574">Periplasm</keyword>
<dbReference type="Pfam" id="PF04234">
    <property type="entry name" value="CopC"/>
    <property type="match status" value="1"/>
</dbReference>
<proteinExistence type="inferred from homology"/>
<dbReference type="AlphaFoldDB" id="A0A0J6IJQ0"/>
<evidence type="ECO:0000256" key="8">
    <source>
        <dbReference type="SAM" id="SignalP"/>
    </source>
</evidence>
<evidence type="ECO:0000259" key="9">
    <source>
        <dbReference type="Pfam" id="PF04234"/>
    </source>
</evidence>
<dbReference type="InterPro" id="IPR014756">
    <property type="entry name" value="Ig_E-set"/>
</dbReference>
<dbReference type="GO" id="GO:0005507">
    <property type="term" value="F:copper ion binding"/>
    <property type="evidence" value="ECO:0007669"/>
    <property type="project" value="UniProtKB-UniRule"/>
</dbReference>
<sequence>MPVTLLKNLFNATALLALMASAGTAFAHAHLEQSTPAADSTVASPAQLLLQFTEGVEQAFTKVVISRDAAPVPVSSVKTEPTDKKVLIVTPAAPLAPGDYQVKWHAVSVDTHKSEGQYRFTVSQ</sequence>
<dbReference type="SUPFAM" id="SSF81296">
    <property type="entry name" value="E set domains"/>
    <property type="match status" value="1"/>
</dbReference>
<dbReference type="STRING" id="1608994.TU86_20335"/>
<evidence type="ECO:0000256" key="1">
    <source>
        <dbReference type="ARBA" id="ARBA00004418"/>
    </source>
</evidence>
<evidence type="ECO:0000256" key="2">
    <source>
        <dbReference type="ARBA" id="ARBA00010509"/>
    </source>
</evidence>
<feature type="chain" id="PRO_5005274982" description="Copper resistance protein C" evidence="8">
    <location>
        <begin position="28"/>
        <end position="124"/>
    </location>
</feature>
<evidence type="ECO:0000313" key="11">
    <source>
        <dbReference type="Proteomes" id="UP000036325"/>
    </source>
</evidence>
<dbReference type="PANTHER" id="PTHR34820">
    <property type="entry name" value="INNER MEMBRANE PROTEIN YEBZ"/>
    <property type="match status" value="1"/>
</dbReference>
<feature type="domain" description="CopC" evidence="9">
    <location>
        <begin position="28"/>
        <end position="122"/>
    </location>
</feature>
<dbReference type="GO" id="GO:0042597">
    <property type="term" value="C:periplasmic space"/>
    <property type="evidence" value="ECO:0007669"/>
    <property type="project" value="UniProtKB-SubCell"/>
</dbReference>
<evidence type="ECO:0000313" key="10">
    <source>
        <dbReference type="EMBL" id="KMN11999.1"/>
    </source>
</evidence>
<reference evidence="10 11" key="1">
    <citation type="submission" date="2015-02" db="EMBL/GenBank/DDBJ databases">
        <title>Pseudomonas helleri sp. nov. and Pseudomonas weihenstephanensis sp. nov., isolated from raw cows milk.</title>
        <authorList>
            <person name="von Neubeck M."/>
            <person name="Huptas C."/>
            <person name="Wenning M."/>
            <person name="Scherer S."/>
        </authorList>
    </citation>
    <scope>NUCLEOTIDE SEQUENCE [LARGE SCALE GENOMIC DNA]</scope>
    <source>
        <strain evidence="10 11">DSM 29166</strain>
    </source>
</reference>
<protein>
    <recommendedName>
        <fullName evidence="7">Copper resistance protein C</fullName>
    </recommendedName>
</protein>
<dbReference type="InterPro" id="IPR007348">
    <property type="entry name" value="CopC_dom"/>
</dbReference>
<keyword evidence="4 7" id="KW-0732">Signal</keyword>
<keyword evidence="6 7" id="KW-0186">Copper</keyword>
<comment type="caution">
    <text evidence="10">The sequence shown here is derived from an EMBL/GenBank/DDBJ whole genome shotgun (WGS) entry which is preliminary data.</text>
</comment>
<evidence type="ECO:0000256" key="7">
    <source>
        <dbReference type="RuleBase" id="RU369037"/>
    </source>
</evidence>
<gene>
    <name evidence="10" type="ORF">TU86_20335</name>
</gene>
<evidence type="ECO:0000256" key="4">
    <source>
        <dbReference type="ARBA" id="ARBA00022729"/>
    </source>
</evidence>
<name>A0A0J6IJQ0_9PSED</name>
<evidence type="ECO:0000256" key="6">
    <source>
        <dbReference type="ARBA" id="ARBA00023008"/>
    </source>
</evidence>
<dbReference type="InterPro" id="IPR047685">
    <property type="entry name" value="CopC-like"/>
</dbReference>
<dbReference type="OrthoDB" id="9796814at2"/>
<dbReference type="PANTHER" id="PTHR34820:SF4">
    <property type="entry name" value="INNER MEMBRANE PROTEIN YEBZ"/>
    <property type="match status" value="1"/>
</dbReference>
<dbReference type="RefSeq" id="WP_048366115.1">
    <property type="nucleotide sequence ID" value="NZ_JYLF01000011.1"/>
</dbReference>
<organism evidence="10 11">
    <name type="scientific">Pseudomonas weihenstephanensis</name>
    <dbReference type="NCBI Taxonomy" id="1608994"/>
    <lineage>
        <taxon>Bacteria</taxon>
        <taxon>Pseudomonadati</taxon>
        <taxon>Pseudomonadota</taxon>
        <taxon>Gammaproteobacteria</taxon>
        <taxon>Pseudomonadales</taxon>
        <taxon>Pseudomonadaceae</taxon>
        <taxon>Pseudomonas</taxon>
    </lineage>
</organism>
<dbReference type="InterPro" id="IPR032694">
    <property type="entry name" value="CopC/D"/>
</dbReference>
<dbReference type="GO" id="GO:0005886">
    <property type="term" value="C:plasma membrane"/>
    <property type="evidence" value="ECO:0007669"/>
    <property type="project" value="TreeGrafter"/>
</dbReference>
<evidence type="ECO:0000256" key="5">
    <source>
        <dbReference type="ARBA" id="ARBA00022764"/>
    </source>
</evidence>
<dbReference type="GO" id="GO:0006825">
    <property type="term" value="P:copper ion transport"/>
    <property type="evidence" value="ECO:0007669"/>
    <property type="project" value="InterPro"/>
</dbReference>
<comment type="subcellular location">
    <subcellularLocation>
        <location evidence="1 7">Periplasm</location>
    </subcellularLocation>
</comment>
<evidence type="ECO:0000256" key="3">
    <source>
        <dbReference type="ARBA" id="ARBA00022723"/>
    </source>
</evidence>
<keyword evidence="3 7" id="KW-0479">Metal-binding</keyword>
<dbReference type="Proteomes" id="UP000036325">
    <property type="component" value="Unassembled WGS sequence"/>
</dbReference>
<dbReference type="PATRIC" id="fig|1608994.3.peg.223"/>
<dbReference type="Gene3D" id="2.60.40.1220">
    <property type="match status" value="1"/>
</dbReference>
<comment type="function">
    <text evidence="7">Involved in copper resistance.</text>
</comment>
<accession>A0A0J6IJQ0</accession>
<dbReference type="InterPro" id="IPR014755">
    <property type="entry name" value="Cu-Rt/internalin_Ig-like"/>
</dbReference>
<dbReference type="EMBL" id="JYLF01000011">
    <property type="protein sequence ID" value="KMN11999.1"/>
    <property type="molecule type" value="Genomic_DNA"/>
</dbReference>
<feature type="signal peptide" evidence="8">
    <location>
        <begin position="1"/>
        <end position="27"/>
    </location>
</feature>
<dbReference type="NCBIfam" id="NF033814">
    <property type="entry name" value="copper_CopC"/>
    <property type="match status" value="1"/>
</dbReference>
<dbReference type="GO" id="GO:0046688">
    <property type="term" value="P:response to copper ion"/>
    <property type="evidence" value="ECO:0007669"/>
    <property type="project" value="UniProtKB-UniRule"/>
</dbReference>